<evidence type="ECO:0000256" key="3">
    <source>
        <dbReference type="ARBA" id="ARBA00022679"/>
    </source>
</evidence>
<dbReference type="SUPFAM" id="SSF57850">
    <property type="entry name" value="RING/U-box"/>
    <property type="match status" value="2"/>
</dbReference>
<feature type="domain" description="TAZ-type" evidence="12">
    <location>
        <begin position="176"/>
        <end position="260"/>
    </location>
</feature>
<dbReference type="InterPro" id="IPR000433">
    <property type="entry name" value="Znf_ZZ"/>
</dbReference>
<dbReference type="SMART" id="SM00551">
    <property type="entry name" value="ZnF_TAZ"/>
    <property type="match status" value="1"/>
</dbReference>
<evidence type="ECO:0000256" key="5">
    <source>
        <dbReference type="ARBA" id="ARBA00022771"/>
    </source>
</evidence>
<dbReference type="Gene3D" id="3.30.60.90">
    <property type="match status" value="1"/>
</dbReference>
<dbReference type="InterPro" id="IPR000197">
    <property type="entry name" value="Znf_TAZ"/>
</dbReference>
<dbReference type="GO" id="GO:0008270">
    <property type="term" value="F:zinc ion binding"/>
    <property type="evidence" value="ECO:0007669"/>
    <property type="project" value="UniProtKB-KW"/>
</dbReference>
<dbReference type="GO" id="GO:0003713">
    <property type="term" value="F:transcription coactivator activity"/>
    <property type="evidence" value="ECO:0007669"/>
    <property type="project" value="TreeGrafter"/>
</dbReference>
<reference evidence="15" key="3">
    <citation type="journal article" date="2017" name="Nature">
        <title>Genome sequence of the progenitor of the wheat D genome Aegilops tauschii.</title>
        <authorList>
            <person name="Luo M.C."/>
            <person name="Gu Y.Q."/>
            <person name="Puiu D."/>
            <person name="Wang H."/>
            <person name="Twardziok S.O."/>
            <person name="Deal K.R."/>
            <person name="Huo N."/>
            <person name="Zhu T."/>
            <person name="Wang L."/>
            <person name="Wang Y."/>
            <person name="McGuire P.E."/>
            <person name="Liu S."/>
            <person name="Long H."/>
            <person name="Ramasamy R.K."/>
            <person name="Rodriguez J.C."/>
            <person name="Van S.L."/>
            <person name="Yuan L."/>
            <person name="Wang Z."/>
            <person name="Xia Z."/>
            <person name="Xiao L."/>
            <person name="Anderson O.D."/>
            <person name="Ouyang S."/>
            <person name="Liang Y."/>
            <person name="Zimin A.V."/>
            <person name="Pertea G."/>
            <person name="Qi P."/>
            <person name="Bennetzen J.L."/>
            <person name="Dai X."/>
            <person name="Dawson M.W."/>
            <person name="Muller H.G."/>
            <person name="Kugler K."/>
            <person name="Rivarola-Duarte L."/>
            <person name="Spannagl M."/>
            <person name="Mayer K.F.X."/>
            <person name="Lu F.H."/>
            <person name="Bevan M.W."/>
            <person name="Leroy P."/>
            <person name="Li P."/>
            <person name="You F.M."/>
            <person name="Sun Q."/>
            <person name="Liu Z."/>
            <person name="Lyons E."/>
            <person name="Wicker T."/>
            <person name="Salzberg S.L."/>
            <person name="Devos K.M."/>
            <person name="Dvorak J."/>
        </authorList>
    </citation>
    <scope>NUCLEOTIDE SEQUENCE [LARGE SCALE GENOMIC DNA]</scope>
    <source>
        <strain evidence="15">cv. AL8/78</strain>
    </source>
</reference>
<keyword evidence="4" id="KW-0479">Metal-binding</keyword>
<dbReference type="Gramene" id="AET2Gv20062900.1">
    <property type="protein sequence ID" value="AET2Gv20062900.1"/>
    <property type="gene ID" value="AET2Gv20062900"/>
</dbReference>
<keyword evidence="7" id="KW-0156">Chromatin regulator</keyword>
<evidence type="ECO:0000256" key="2">
    <source>
        <dbReference type="ARBA" id="ARBA00013184"/>
    </source>
</evidence>
<reference evidence="16" key="2">
    <citation type="journal article" date="2017" name="Nat. Plants">
        <title>The Aegilops tauschii genome reveals multiple impacts of transposons.</title>
        <authorList>
            <person name="Zhao G."/>
            <person name="Zou C."/>
            <person name="Li K."/>
            <person name="Wang K."/>
            <person name="Li T."/>
            <person name="Gao L."/>
            <person name="Zhang X."/>
            <person name="Wang H."/>
            <person name="Yang Z."/>
            <person name="Liu X."/>
            <person name="Jiang W."/>
            <person name="Mao L."/>
            <person name="Kong X."/>
            <person name="Jiao Y."/>
            <person name="Jia J."/>
        </authorList>
    </citation>
    <scope>NUCLEOTIDE SEQUENCE [LARGE SCALE GENOMIC DNA]</scope>
    <source>
        <strain evidence="16">cv. AL8/78</strain>
    </source>
</reference>
<dbReference type="Proteomes" id="UP000015105">
    <property type="component" value="Chromosome 2D"/>
</dbReference>
<dbReference type="GO" id="GO:0045944">
    <property type="term" value="P:positive regulation of transcription by RNA polymerase II"/>
    <property type="evidence" value="ECO:0007669"/>
    <property type="project" value="TreeGrafter"/>
</dbReference>
<dbReference type="PANTHER" id="PTHR13808">
    <property type="entry name" value="CBP/P300-RELATED"/>
    <property type="match status" value="1"/>
</dbReference>
<dbReference type="PROSITE" id="PS50135">
    <property type="entry name" value="ZF_ZZ_2"/>
    <property type="match status" value="1"/>
</dbReference>
<keyword evidence="6" id="KW-0862">Zinc</keyword>
<dbReference type="Pfam" id="PF02135">
    <property type="entry name" value="zf-TAZ"/>
    <property type="match status" value="1"/>
</dbReference>
<name>A0A453ABS3_AEGTS</name>
<accession>A0A453ABS3</accession>
<dbReference type="GO" id="GO:0005634">
    <property type="term" value="C:nucleus"/>
    <property type="evidence" value="ECO:0007669"/>
    <property type="project" value="UniProtKB-SubCell"/>
</dbReference>
<reference evidence="16" key="1">
    <citation type="journal article" date="2014" name="Science">
        <title>Ancient hybridizations among the ancestral genomes of bread wheat.</title>
        <authorList>
            <consortium name="International Wheat Genome Sequencing Consortium,"/>
            <person name="Marcussen T."/>
            <person name="Sandve S.R."/>
            <person name="Heier L."/>
            <person name="Spannagl M."/>
            <person name="Pfeifer M."/>
            <person name="Jakobsen K.S."/>
            <person name="Wulff B.B."/>
            <person name="Steuernagel B."/>
            <person name="Mayer K.F."/>
            <person name="Olsen O.A."/>
        </authorList>
    </citation>
    <scope>NUCLEOTIDE SEQUENCE [LARGE SCALE GENOMIC DNA]</scope>
    <source>
        <strain evidence="16">cv. AL8/78</strain>
    </source>
</reference>
<keyword evidence="8" id="KW-0805">Transcription regulation</keyword>
<keyword evidence="16" id="KW-1185">Reference proteome</keyword>
<dbReference type="Gene3D" id="1.20.1020.10">
    <property type="entry name" value="TAZ domain"/>
    <property type="match status" value="1"/>
</dbReference>
<evidence type="ECO:0000256" key="6">
    <source>
        <dbReference type="ARBA" id="ARBA00022833"/>
    </source>
</evidence>
<dbReference type="GO" id="GO:0031490">
    <property type="term" value="F:chromatin DNA binding"/>
    <property type="evidence" value="ECO:0007669"/>
    <property type="project" value="TreeGrafter"/>
</dbReference>
<dbReference type="AlphaFoldDB" id="A0A453ABS3"/>
<dbReference type="SUPFAM" id="SSF57933">
    <property type="entry name" value="TAZ domain"/>
    <property type="match status" value="1"/>
</dbReference>
<keyword evidence="9" id="KW-0804">Transcription</keyword>
<evidence type="ECO:0000256" key="4">
    <source>
        <dbReference type="ARBA" id="ARBA00022723"/>
    </source>
</evidence>
<dbReference type="PROSITE" id="PS50134">
    <property type="entry name" value="ZF_TAZ"/>
    <property type="match status" value="1"/>
</dbReference>
<dbReference type="InterPro" id="IPR035898">
    <property type="entry name" value="TAZ_dom_sf"/>
</dbReference>
<feature type="domain" description="ZZ-type" evidence="13">
    <location>
        <begin position="12"/>
        <end position="75"/>
    </location>
</feature>
<evidence type="ECO:0000259" key="12">
    <source>
        <dbReference type="PROSITE" id="PS50134"/>
    </source>
</evidence>
<evidence type="ECO:0000313" key="15">
    <source>
        <dbReference type="EnsemblPlants" id="AET2Gv20062900.1"/>
    </source>
</evidence>
<evidence type="ECO:0000259" key="14">
    <source>
        <dbReference type="PROSITE" id="PS51727"/>
    </source>
</evidence>
<keyword evidence="5 11" id="KW-0863">Zinc-finger</keyword>
<proteinExistence type="predicted"/>
<evidence type="ECO:0000256" key="7">
    <source>
        <dbReference type="ARBA" id="ARBA00022853"/>
    </source>
</evidence>
<comment type="subcellular location">
    <subcellularLocation>
        <location evidence="1">Nucleus</location>
    </subcellularLocation>
</comment>
<dbReference type="EnsemblPlants" id="AET2Gv20062900.1">
    <property type="protein sequence ID" value="AET2Gv20062900.1"/>
    <property type="gene ID" value="AET2Gv20062900"/>
</dbReference>
<evidence type="ECO:0000256" key="10">
    <source>
        <dbReference type="ARBA" id="ARBA00023242"/>
    </source>
</evidence>
<evidence type="ECO:0000256" key="11">
    <source>
        <dbReference type="PROSITE-ProRule" id="PRU00228"/>
    </source>
</evidence>
<dbReference type="InterPro" id="IPR043145">
    <property type="entry name" value="Znf_ZZ_sf"/>
</dbReference>
<dbReference type="GO" id="GO:0005667">
    <property type="term" value="C:transcription regulator complex"/>
    <property type="evidence" value="ECO:0007669"/>
    <property type="project" value="TreeGrafter"/>
</dbReference>
<dbReference type="EC" id="2.3.1.48" evidence="2"/>
<evidence type="ECO:0000313" key="16">
    <source>
        <dbReference type="Proteomes" id="UP000015105"/>
    </source>
</evidence>
<evidence type="ECO:0000259" key="13">
    <source>
        <dbReference type="PROSITE" id="PS50135"/>
    </source>
</evidence>
<feature type="domain" description="CBP/p300-type HAT" evidence="14">
    <location>
        <begin position="1"/>
        <end position="129"/>
    </location>
</feature>
<keyword evidence="3" id="KW-0808">Transferase</keyword>
<reference evidence="15" key="4">
    <citation type="submission" date="2019-03" db="UniProtKB">
        <authorList>
            <consortium name="EnsemblPlants"/>
        </authorList>
    </citation>
    <scope>IDENTIFICATION</scope>
</reference>
<dbReference type="PROSITE" id="PS01357">
    <property type="entry name" value="ZF_ZZ_1"/>
    <property type="match status" value="1"/>
</dbReference>
<evidence type="ECO:0000256" key="9">
    <source>
        <dbReference type="ARBA" id="ARBA00023163"/>
    </source>
</evidence>
<reference evidence="15" key="5">
    <citation type="journal article" date="2021" name="G3 (Bethesda)">
        <title>Aegilops tauschii genome assembly Aet v5.0 features greater sequence contiguity and improved annotation.</title>
        <authorList>
            <person name="Wang L."/>
            <person name="Zhu T."/>
            <person name="Rodriguez J.C."/>
            <person name="Deal K.R."/>
            <person name="Dubcovsky J."/>
            <person name="McGuire P.E."/>
            <person name="Lux T."/>
            <person name="Spannagl M."/>
            <person name="Mayer K.F.X."/>
            <person name="Baldrich P."/>
            <person name="Meyers B.C."/>
            <person name="Huo N."/>
            <person name="Gu Y.Q."/>
            <person name="Zhou H."/>
            <person name="Devos K.M."/>
            <person name="Bennetzen J.L."/>
            <person name="Unver T."/>
            <person name="Budak H."/>
            <person name="Gulick P.J."/>
            <person name="Galiba G."/>
            <person name="Kalapos B."/>
            <person name="Nelson D.R."/>
            <person name="Li P."/>
            <person name="You F.M."/>
            <person name="Luo M.C."/>
            <person name="Dvorak J."/>
        </authorList>
    </citation>
    <scope>NUCLEOTIDE SEQUENCE [LARGE SCALE GENOMIC DNA]</scope>
    <source>
        <strain evidence="15">cv. AL8/78</strain>
    </source>
</reference>
<dbReference type="InterPro" id="IPR013178">
    <property type="entry name" value="Histone_AcTrfase_Rtt109/CBP"/>
</dbReference>
<evidence type="ECO:0000256" key="1">
    <source>
        <dbReference type="ARBA" id="ARBA00004123"/>
    </source>
</evidence>
<protein>
    <recommendedName>
        <fullName evidence="2">histone acetyltransferase</fullName>
        <ecNumber evidence="2">2.3.1.48</ecNumber>
    </recommendedName>
</protein>
<evidence type="ECO:0000256" key="8">
    <source>
        <dbReference type="ARBA" id="ARBA00023015"/>
    </source>
</evidence>
<keyword evidence="10" id="KW-0539">Nucleus</keyword>
<dbReference type="PROSITE" id="PS51727">
    <property type="entry name" value="CBP_P300_HAT"/>
    <property type="match status" value="1"/>
</dbReference>
<dbReference type="InterPro" id="IPR031162">
    <property type="entry name" value="CBP_P300_HAT"/>
</dbReference>
<sequence length="279" mass="32507">MRTMKEDFIMLCLQQFCKHCHQPILSGKSWMCTCCKNFHLCDQCHAEELSAPQKNRHPAATKQKHAFQRIEEEPLPETDDGDPTMESKYFDSRTDFLKHCQDNQYQFDTLRRAKHSTMMILYNLHDSACSACHRAMDQRFAWRCLVCAGCKFCDSCYKQDGENLHIHKLKQADNQQLLPNYTLQQDYHESLVHASKCFHDPHNCSFKLCVTMKKLFYHGVRCAIRNQGGCRNCVFMWRLLLTHSKQCDHGDCSVPRCRDLKEFMGKAKMVTAGPCAMEC</sequence>
<organism evidence="15 16">
    <name type="scientific">Aegilops tauschii subsp. strangulata</name>
    <name type="common">Goatgrass</name>
    <dbReference type="NCBI Taxonomy" id="200361"/>
    <lineage>
        <taxon>Eukaryota</taxon>
        <taxon>Viridiplantae</taxon>
        <taxon>Streptophyta</taxon>
        <taxon>Embryophyta</taxon>
        <taxon>Tracheophyta</taxon>
        <taxon>Spermatophyta</taxon>
        <taxon>Magnoliopsida</taxon>
        <taxon>Liliopsida</taxon>
        <taxon>Poales</taxon>
        <taxon>Poaceae</taxon>
        <taxon>BOP clade</taxon>
        <taxon>Pooideae</taxon>
        <taxon>Triticodae</taxon>
        <taxon>Triticeae</taxon>
        <taxon>Triticinae</taxon>
        <taxon>Aegilops</taxon>
    </lineage>
</organism>
<dbReference type="GO" id="GO:0000123">
    <property type="term" value="C:histone acetyltransferase complex"/>
    <property type="evidence" value="ECO:0007669"/>
    <property type="project" value="TreeGrafter"/>
</dbReference>
<dbReference type="PANTHER" id="PTHR13808:SF59">
    <property type="entry name" value="HISTONE ACETYLTRANSFERASE"/>
    <property type="match status" value="1"/>
</dbReference>
<dbReference type="GO" id="GO:0004402">
    <property type="term" value="F:histone acetyltransferase activity"/>
    <property type="evidence" value="ECO:0007669"/>
    <property type="project" value="InterPro"/>
</dbReference>